<dbReference type="InterPro" id="IPR041197">
    <property type="entry name" value="LD_cluster3"/>
</dbReference>
<evidence type="ECO:0000313" key="1">
    <source>
        <dbReference type="EMBL" id="VFK52074.1"/>
    </source>
</evidence>
<dbReference type="EMBL" id="CAADFX010000014">
    <property type="protein sequence ID" value="VFK52074.1"/>
    <property type="molecule type" value="Genomic_DNA"/>
</dbReference>
<dbReference type="EMBL" id="CAADFY010000031">
    <property type="protein sequence ID" value="VFK53896.1"/>
    <property type="molecule type" value="Genomic_DNA"/>
</dbReference>
<name>A0A450ZJC1_9GAMM</name>
<dbReference type="EMBL" id="CAADFV010000032">
    <property type="protein sequence ID" value="VFK55738.1"/>
    <property type="molecule type" value="Genomic_DNA"/>
</dbReference>
<dbReference type="AlphaFoldDB" id="A0A450ZJC1"/>
<dbReference type="Pfam" id="PF18180">
    <property type="entry name" value="LD_cluster3"/>
    <property type="match status" value="1"/>
</dbReference>
<reference evidence="2" key="1">
    <citation type="submission" date="2019-02" db="EMBL/GenBank/DDBJ databases">
        <authorList>
            <person name="Gruber-Vodicka R. H."/>
            <person name="Seah K. B. B."/>
        </authorList>
    </citation>
    <scope>NUCLEOTIDE SEQUENCE</scope>
    <source>
        <strain evidence="1">BECK_BY1</strain>
        <strain evidence="3">BECK_BY2</strain>
        <strain evidence="2">BECK_BY3</strain>
    </source>
</reference>
<evidence type="ECO:0000313" key="3">
    <source>
        <dbReference type="EMBL" id="VFK55738.1"/>
    </source>
</evidence>
<protein>
    <submittedName>
        <fullName evidence="2">Uncharacterized protein</fullName>
    </submittedName>
</protein>
<gene>
    <name evidence="1" type="ORF">BECKTUN1418D_GA0071000_101411</name>
    <name evidence="3" type="ORF">BECKTUN1418E_GA0071001_103218</name>
    <name evidence="2" type="ORF">BECKTUN1418F_GA0071002_103118</name>
</gene>
<sequence>MHAIFLSASVPIVGRGDYHETANPFLIQCAVRELVVAVIRDWKIVWGGHPAITPMMMAICQDLEIDYSNSVVLYQSRFFESRFPEENEHFGNLVPVDEVPGDREASLLRMREEMLSRQDLKAAVFIGGMAGVEAEYALFTQFHPTAKVLPVAAPGGAARRLAERLGYHEDNLRRVDFARLFRTELMPVDADNEKNHSPS</sequence>
<proteinExistence type="predicted"/>
<evidence type="ECO:0000313" key="2">
    <source>
        <dbReference type="EMBL" id="VFK53896.1"/>
    </source>
</evidence>
<accession>A0A450ZJC1</accession>
<organism evidence="2">
    <name type="scientific">Candidatus Kentrum sp. TUN</name>
    <dbReference type="NCBI Taxonomy" id="2126343"/>
    <lineage>
        <taxon>Bacteria</taxon>
        <taxon>Pseudomonadati</taxon>
        <taxon>Pseudomonadota</taxon>
        <taxon>Gammaproteobacteria</taxon>
        <taxon>Candidatus Kentrum</taxon>
    </lineage>
</organism>